<name>A0A918XEN2_9ACTN</name>
<evidence type="ECO:0000313" key="2">
    <source>
        <dbReference type="Proteomes" id="UP000654947"/>
    </source>
</evidence>
<protein>
    <submittedName>
        <fullName evidence="1">Uncharacterized protein</fullName>
    </submittedName>
</protein>
<evidence type="ECO:0000313" key="1">
    <source>
        <dbReference type="EMBL" id="GHD28376.1"/>
    </source>
</evidence>
<dbReference type="Proteomes" id="UP000654947">
    <property type="component" value="Unassembled WGS sequence"/>
</dbReference>
<gene>
    <name evidence="1" type="ORF">GCM10007147_28230</name>
</gene>
<sequence length="70" mass="7357">MSDRGTAAAWADLSMDPLPTGLGGVGGPPRFQVGVPRGDWTGNGHLKWGEGHDPTVCVVALRVQRASRAY</sequence>
<dbReference type="AlphaFoldDB" id="A0A918XEN2"/>
<comment type="caution">
    <text evidence="1">The sequence shown here is derived from an EMBL/GenBank/DDBJ whole genome shotgun (WGS) entry which is preliminary data.</text>
</comment>
<reference evidence="1 2" key="1">
    <citation type="journal article" date="2014" name="Int. J. Syst. Evol. Microbiol.">
        <title>Complete genome sequence of Corynebacterium casei LMG S-19264T (=DSM 44701T), isolated from a smear-ripened cheese.</title>
        <authorList>
            <consortium name="US DOE Joint Genome Institute (JGI-PGF)"/>
            <person name="Walter F."/>
            <person name="Albersmeier A."/>
            <person name="Kalinowski J."/>
            <person name="Ruckert C."/>
        </authorList>
    </citation>
    <scope>NUCLEOTIDE SEQUENCE [LARGE SCALE GENOMIC DNA]</scope>
    <source>
        <strain evidence="1 2">KCTC 19473</strain>
    </source>
</reference>
<dbReference type="EMBL" id="BMXL01000014">
    <property type="protein sequence ID" value="GHD28376.1"/>
    <property type="molecule type" value="Genomic_DNA"/>
</dbReference>
<keyword evidence="2" id="KW-1185">Reference proteome</keyword>
<accession>A0A918XEN2</accession>
<organism evidence="1 2">
    <name type="scientific">Nocardiopsis kunsanensis</name>
    <dbReference type="NCBI Taxonomy" id="141693"/>
    <lineage>
        <taxon>Bacteria</taxon>
        <taxon>Bacillati</taxon>
        <taxon>Actinomycetota</taxon>
        <taxon>Actinomycetes</taxon>
        <taxon>Streptosporangiales</taxon>
        <taxon>Nocardiopsidaceae</taxon>
        <taxon>Nocardiopsis</taxon>
    </lineage>
</organism>
<proteinExistence type="predicted"/>